<dbReference type="Proteomes" id="UP000270296">
    <property type="component" value="Unassembled WGS sequence"/>
</dbReference>
<evidence type="ECO:0000259" key="4">
    <source>
        <dbReference type="PROSITE" id="PS50249"/>
    </source>
</evidence>
<evidence type="ECO:0000313" key="5">
    <source>
        <dbReference type="EMBL" id="VDP13120.1"/>
    </source>
</evidence>
<evidence type="ECO:0000256" key="3">
    <source>
        <dbReference type="ARBA" id="ARBA00022917"/>
    </source>
</evidence>
<protein>
    <recommendedName>
        <fullName evidence="4">MPN domain-containing protein</fullName>
    </recommendedName>
</protein>
<dbReference type="GO" id="GO:0008237">
    <property type="term" value="F:metallopeptidase activity"/>
    <property type="evidence" value="ECO:0007669"/>
    <property type="project" value="InterPro"/>
</dbReference>
<dbReference type="InterPro" id="IPR050242">
    <property type="entry name" value="JAMM_MPN+_peptidase_M67A"/>
</dbReference>
<evidence type="ECO:0000256" key="2">
    <source>
        <dbReference type="ARBA" id="ARBA00022540"/>
    </source>
</evidence>
<organism evidence="5 6">
    <name type="scientific">Soboliphyme baturini</name>
    <dbReference type="NCBI Taxonomy" id="241478"/>
    <lineage>
        <taxon>Eukaryota</taxon>
        <taxon>Metazoa</taxon>
        <taxon>Ecdysozoa</taxon>
        <taxon>Nematoda</taxon>
        <taxon>Enoplea</taxon>
        <taxon>Dorylaimia</taxon>
        <taxon>Dioctophymatida</taxon>
        <taxon>Dioctophymatoidea</taxon>
        <taxon>Soboliphymatidae</taxon>
        <taxon>Soboliphyme</taxon>
    </lineage>
</organism>
<dbReference type="Gene3D" id="3.40.140.10">
    <property type="entry name" value="Cytidine Deaminase, domain 2"/>
    <property type="match status" value="1"/>
</dbReference>
<keyword evidence="6" id="KW-1185">Reference proteome</keyword>
<feature type="domain" description="MPN" evidence="4">
    <location>
        <begin position="25"/>
        <end position="161"/>
    </location>
</feature>
<dbReference type="GO" id="GO:0003743">
    <property type="term" value="F:translation initiation factor activity"/>
    <property type="evidence" value="ECO:0007669"/>
    <property type="project" value="UniProtKB-KW"/>
</dbReference>
<keyword evidence="3" id="KW-0648">Protein biosynthesis</keyword>
<dbReference type="InterPro" id="IPR045810">
    <property type="entry name" value="eIF3h_C"/>
</dbReference>
<dbReference type="Pfam" id="PF19445">
    <property type="entry name" value="eIF3h_C"/>
    <property type="match status" value="1"/>
</dbReference>
<dbReference type="OrthoDB" id="10265695at2759"/>
<dbReference type="AlphaFoldDB" id="A0A3P8B7B7"/>
<dbReference type="Pfam" id="PF01398">
    <property type="entry name" value="JAB"/>
    <property type="match status" value="1"/>
</dbReference>
<keyword evidence="2" id="KW-0396">Initiation factor</keyword>
<dbReference type="CDD" id="cd08065">
    <property type="entry name" value="MPN_eIF3h"/>
    <property type="match status" value="1"/>
</dbReference>
<reference evidence="5 6" key="1">
    <citation type="submission" date="2018-11" db="EMBL/GenBank/DDBJ databases">
        <authorList>
            <consortium name="Pathogen Informatics"/>
        </authorList>
    </citation>
    <scope>NUCLEOTIDE SEQUENCE [LARGE SCALE GENOMIC DNA]</scope>
</reference>
<sequence>MNCRVRDLSILVTSAFFQRNLISQSFFWDLVVLKIIRNCEKERQLSSTEIAQGYLTGLIVGSRLEITNCFPIPKLRSDDDEELLSKHQEQMLRAFRNLNIDYLCVGWYQSCPFGTAFNETVFESMYEYQSAIEDCVCLVYDPVQCSQGILSIKAYRLSEKAMEFYVGSCTPEMMKSLGINYENLIEEVPLKIKNSHLVNIMMCKMAVMNASIQKGLRMLMANVDALNIEIVKYNRYVVAKQRYELNKETWMQKRQTENEARRLKGEPPLPTDEEFNKLFRFPAPPKMHEPILAAAEVGAYVEHSLKVRIMSV</sequence>
<proteinExistence type="predicted"/>
<dbReference type="GO" id="GO:0005852">
    <property type="term" value="C:eukaryotic translation initiation factor 3 complex"/>
    <property type="evidence" value="ECO:0007669"/>
    <property type="project" value="InterPro"/>
</dbReference>
<evidence type="ECO:0000313" key="6">
    <source>
        <dbReference type="Proteomes" id="UP000270296"/>
    </source>
</evidence>
<dbReference type="PANTHER" id="PTHR10410">
    <property type="entry name" value="EUKARYOTIC TRANSLATION INITIATION FACTOR 3 -RELATED"/>
    <property type="match status" value="1"/>
</dbReference>
<gene>
    <name evidence="5" type="ORF">SBAD_LOCUS7448</name>
</gene>
<dbReference type="EMBL" id="UZAM01010629">
    <property type="protein sequence ID" value="VDP13120.1"/>
    <property type="molecule type" value="Genomic_DNA"/>
</dbReference>
<dbReference type="InterPro" id="IPR037518">
    <property type="entry name" value="MPN"/>
</dbReference>
<dbReference type="SMART" id="SM00232">
    <property type="entry name" value="JAB_MPN"/>
    <property type="match status" value="1"/>
</dbReference>
<dbReference type="InterPro" id="IPR000555">
    <property type="entry name" value="JAMM/MPN+_dom"/>
</dbReference>
<dbReference type="PROSITE" id="PS50249">
    <property type="entry name" value="MPN"/>
    <property type="match status" value="1"/>
</dbReference>
<name>A0A3P8B7B7_9BILA</name>
<evidence type="ECO:0000256" key="1">
    <source>
        <dbReference type="ARBA" id="ARBA00022490"/>
    </source>
</evidence>
<keyword evidence="1" id="KW-0963">Cytoplasm</keyword>
<dbReference type="InterPro" id="IPR027524">
    <property type="entry name" value="eIF3h"/>
</dbReference>
<accession>A0A3P8B7B7</accession>